<dbReference type="InterPro" id="IPR051783">
    <property type="entry name" value="NAD(P)-dependent_oxidoreduct"/>
</dbReference>
<dbReference type="InterPro" id="IPR016040">
    <property type="entry name" value="NAD(P)-bd_dom"/>
</dbReference>
<dbReference type="STRING" id="765440.A0A0C3G4S4"/>
<dbReference type="Pfam" id="PF13460">
    <property type="entry name" value="NAD_binding_10"/>
    <property type="match status" value="1"/>
</dbReference>
<dbReference type="GO" id="GO:0004029">
    <property type="term" value="F:aldehyde dehydrogenase (NAD+) activity"/>
    <property type="evidence" value="ECO:0007669"/>
    <property type="project" value="TreeGrafter"/>
</dbReference>
<dbReference type="Gene3D" id="3.40.50.720">
    <property type="entry name" value="NAD(P)-binding Rossmann-like Domain"/>
    <property type="match status" value="1"/>
</dbReference>
<accession>A0A0C3G4S4</accession>
<feature type="domain" description="NAD(P)-binding" evidence="1">
    <location>
        <begin position="11"/>
        <end position="84"/>
    </location>
</feature>
<evidence type="ECO:0000259" key="1">
    <source>
        <dbReference type="Pfam" id="PF13460"/>
    </source>
</evidence>
<dbReference type="EMBL" id="KN832972">
    <property type="protein sequence ID" value="KIM91255.1"/>
    <property type="molecule type" value="Genomic_DNA"/>
</dbReference>
<dbReference type="PANTHER" id="PTHR48079">
    <property type="entry name" value="PROTEIN YEEZ"/>
    <property type="match status" value="1"/>
</dbReference>
<dbReference type="InParanoid" id="A0A0C3G4S4"/>
<dbReference type="PANTHER" id="PTHR48079:SF6">
    <property type="entry name" value="NAD(P)-BINDING DOMAIN-CONTAINING PROTEIN-RELATED"/>
    <property type="match status" value="1"/>
</dbReference>
<dbReference type="FunCoup" id="A0A0C3G4S4">
    <property type="interactions" value="16"/>
</dbReference>
<keyword evidence="3" id="KW-1185">Reference proteome</keyword>
<gene>
    <name evidence="2" type="ORF">PILCRDRAFT_811776</name>
</gene>
<reference evidence="2 3" key="1">
    <citation type="submission" date="2014-04" db="EMBL/GenBank/DDBJ databases">
        <authorList>
            <consortium name="DOE Joint Genome Institute"/>
            <person name="Kuo A."/>
            <person name="Tarkka M."/>
            <person name="Buscot F."/>
            <person name="Kohler A."/>
            <person name="Nagy L.G."/>
            <person name="Floudas D."/>
            <person name="Copeland A."/>
            <person name="Barry K.W."/>
            <person name="Cichocki N."/>
            <person name="Veneault-Fourrey C."/>
            <person name="LaButti K."/>
            <person name="Lindquist E.A."/>
            <person name="Lipzen A."/>
            <person name="Lundell T."/>
            <person name="Morin E."/>
            <person name="Murat C."/>
            <person name="Sun H."/>
            <person name="Tunlid A."/>
            <person name="Henrissat B."/>
            <person name="Grigoriev I.V."/>
            <person name="Hibbett D.S."/>
            <person name="Martin F."/>
            <person name="Nordberg H.P."/>
            <person name="Cantor M.N."/>
            <person name="Hua S.X."/>
        </authorList>
    </citation>
    <scope>NUCLEOTIDE SEQUENCE [LARGE SCALE GENOMIC DNA]</scope>
    <source>
        <strain evidence="2 3">F 1598</strain>
    </source>
</reference>
<evidence type="ECO:0000313" key="2">
    <source>
        <dbReference type="EMBL" id="KIM91255.1"/>
    </source>
</evidence>
<dbReference type="SUPFAM" id="SSF51735">
    <property type="entry name" value="NAD(P)-binding Rossmann-fold domains"/>
    <property type="match status" value="1"/>
</dbReference>
<dbReference type="InterPro" id="IPR036291">
    <property type="entry name" value="NAD(P)-bd_dom_sf"/>
</dbReference>
<dbReference type="HOGENOM" id="CLU_007383_12_1_1"/>
<protein>
    <recommendedName>
        <fullName evidence="1">NAD(P)-binding domain-containing protein</fullName>
    </recommendedName>
</protein>
<sequence length="301" mass="32789">MSTKIKIFVTGATGYIGGSVVARLLEHPDSNTFEITALVRSAAKAAKLETLGLKTVIGSYSDLNQLELLTSEADVVFSTADCDNLDAIKAKLRGMKNRHEVTGSIPTLIHTSGTGELADMDAGGKFSYEHVFNDTNVEQIESLPSTAWHRHVDLEIVKADTQGYVKSYIVLPSTIYGLATGKLVDMGVQNRHSVQIPFLINASLARGQAGIVGEGKNVWPNVHIDETADLYITIYNSVLNSSTGHGREGYYFAENGEYSQYEAAKAISEAMFEFEKGAALEPTAFTTDELKRTPEVKQIYI</sequence>
<dbReference type="OrthoDB" id="10262413at2759"/>
<organism evidence="2 3">
    <name type="scientific">Piloderma croceum (strain F 1598)</name>
    <dbReference type="NCBI Taxonomy" id="765440"/>
    <lineage>
        <taxon>Eukaryota</taxon>
        <taxon>Fungi</taxon>
        <taxon>Dikarya</taxon>
        <taxon>Basidiomycota</taxon>
        <taxon>Agaricomycotina</taxon>
        <taxon>Agaricomycetes</taxon>
        <taxon>Agaricomycetidae</taxon>
        <taxon>Atheliales</taxon>
        <taxon>Atheliaceae</taxon>
        <taxon>Piloderma</taxon>
    </lineage>
</organism>
<proteinExistence type="predicted"/>
<reference evidence="3" key="2">
    <citation type="submission" date="2015-01" db="EMBL/GenBank/DDBJ databases">
        <title>Evolutionary Origins and Diversification of the Mycorrhizal Mutualists.</title>
        <authorList>
            <consortium name="DOE Joint Genome Institute"/>
            <consortium name="Mycorrhizal Genomics Consortium"/>
            <person name="Kohler A."/>
            <person name="Kuo A."/>
            <person name="Nagy L.G."/>
            <person name="Floudas D."/>
            <person name="Copeland A."/>
            <person name="Barry K.W."/>
            <person name="Cichocki N."/>
            <person name="Veneault-Fourrey C."/>
            <person name="LaButti K."/>
            <person name="Lindquist E.A."/>
            <person name="Lipzen A."/>
            <person name="Lundell T."/>
            <person name="Morin E."/>
            <person name="Murat C."/>
            <person name="Riley R."/>
            <person name="Ohm R."/>
            <person name="Sun H."/>
            <person name="Tunlid A."/>
            <person name="Henrissat B."/>
            <person name="Grigoriev I.V."/>
            <person name="Hibbett D.S."/>
            <person name="Martin F."/>
        </authorList>
    </citation>
    <scope>NUCLEOTIDE SEQUENCE [LARGE SCALE GENOMIC DNA]</scope>
    <source>
        <strain evidence="3">F 1598</strain>
    </source>
</reference>
<evidence type="ECO:0000313" key="3">
    <source>
        <dbReference type="Proteomes" id="UP000054166"/>
    </source>
</evidence>
<dbReference type="Proteomes" id="UP000054166">
    <property type="component" value="Unassembled WGS sequence"/>
</dbReference>
<dbReference type="AlphaFoldDB" id="A0A0C3G4S4"/>
<name>A0A0C3G4S4_PILCF</name>
<dbReference type="GO" id="GO:0005737">
    <property type="term" value="C:cytoplasm"/>
    <property type="evidence" value="ECO:0007669"/>
    <property type="project" value="TreeGrafter"/>
</dbReference>